<comment type="caution">
    <text evidence="1">The sequence shown here is derived from an EMBL/GenBank/DDBJ whole genome shotgun (WGS) entry which is preliminary data.</text>
</comment>
<protein>
    <submittedName>
        <fullName evidence="1">Uncharacterized protein</fullName>
    </submittedName>
</protein>
<name>A0ACC3NXM7_9PEZI</name>
<reference evidence="1" key="1">
    <citation type="submission" date="2023-07" db="EMBL/GenBank/DDBJ databases">
        <title>Black Yeasts Isolated from many extreme environments.</title>
        <authorList>
            <person name="Coleine C."/>
            <person name="Stajich J.E."/>
            <person name="Selbmann L."/>
        </authorList>
    </citation>
    <scope>NUCLEOTIDE SEQUENCE</scope>
    <source>
        <strain evidence="1">CCFEE 5714</strain>
    </source>
</reference>
<gene>
    <name evidence="1" type="ORF">LTR37_000897</name>
</gene>
<evidence type="ECO:0000313" key="2">
    <source>
        <dbReference type="Proteomes" id="UP001281147"/>
    </source>
</evidence>
<evidence type="ECO:0000313" key="1">
    <source>
        <dbReference type="EMBL" id="KAK3724849.1"/>
    </source>
</evidence>
<sequence length="243" mass="24399">MRYTSVLALLSAPLLALAQQANPFNIPPEGIAAEGGEPLTLEWEPTTSGTVSLILRSGASNNLNEGTMIASSISNSGSFTWTPSNELTRGSDYAIQIIDDSDPSQSNYTPYFVLDTDNTLPQTTPLETKGASSTVISKQTDAEVPTTLTSAATTAATSATSSSSDDDEADTTTTVATTDAVTTTTDSTATETASASVSASSDNGDLQVAGGSSSAPAAATGAAPRATAMAGMLGLVAMGALAL</sequence>
<proteinExistence type="predicted"/>
<accession>A0ACC3NXM7</accession>
<keyword evidence="2" id="KW-1185">Reference proteome</keyword>
<dbReference type="Proteomes" id="UP001281147">
    <property type="component" value="Unassembled WGS sequence"/>
</dbReference>
<dbReference type="EMBL" id="JAUTXU010000004">
    <property type="protein sequence ID" value="KAK3724849.1"/>
    <property type="molecule type" value="Genomic_DNA"/>
</dbReference>
<organism evidence="1 2">
    <name type="scientific">Vermiconidia calcicola</name>
    <dbReference type="NCBI Taxonomy" id="1690605"/>
    <lineage>
        <taxon>Eukaryota</taxon>
        <taxon>Fungi</taxon>
        <taxon>Dikarya</taxon>
        <taxon>Ascomycota</taxon>
        <taxon>Pezizomycotina</taxon>
        <taxon>Dothideomycetes</taxon>
        <taxon>Dothideomycetidae</taxon>
        <taxon>Mycosphaerellales</taxon>
        <taxon>Extremaceae</taxon>
        <taxon>Vermiconidia</taxon>
    </lineage>
</organism>